<protein>
    <submittedName>
        <fullName evidence="2">Uncharacterized protein</fullName>
    </submittedName>
</protein>
<evidence type="ECO:0000313" key="3">
    <source>
        <dbReference type="Proteomes" id="UP000199546"/>
    </source>
</evidence>
<sequence>MLLWPAVTLVGFLVLTALVIAMGTSTTARYERERAAAGAVARRETAPAGVAVEPVGMAQAAA</sequence>
<dbReference type="AlphaFoldDB" id="A0A1I6ZCJ4"/>
<name>A0A1I6ZCJ4_9ACTN</name>
<evidence type="ECO:0000256" key="1">
    <source>
        <dbReference type="SAM" id="Phobius"/>
    </source>
</evidence>
<keyword evidence="1" id="KW-0812">Transmembrane</keyword>
<dbReference type="RefSeq" id="WP_093579084.1">
    <property type="nucleotide sequence ID" value="NZ_FPBA01000005.1"/>
</dbReference>
<keyword evidence="1" id="KW-1133">Transmembrane helix</keyword>
<dbReference type="EMBL" id="FPBA01000005">
    <property type="protein sequence ID" value="SFT60394.1"/>
    <property type="molecule type" value="Genomic_DNA"/>
</dbReference>
<organism evidence="2 3">
    <name type="scientific">Geodermatophilus amargosae</name>
    <dbReference type="NCBI Taxonomy" id="1296565"/>
    <lineage>
        <taxon>Bacteria</taxon>
        <taxon>Bacillati</taxon>
        <taxon>Actinomycetota</taxon>
        <taxon>Actinomycetes</taxon>
        <taxon>Geodermatophilales</taxon>
        <taxon>Geodermatophilaceae</taxon>
        <taxon>Geodermatophilus</taxon>
    </lineage>
</organism>
<dbReference type="Proteomes" id="UP000199546">
    <property type="component" value="Unassembled WGS sequence"/>
</dbReference>
<proteinExistence type="predicted"/>
<reference evidence="3" key="1">
    <citation type="submission" date="2016-10" db="EMBL/GenBank/DDBJ databases">
        <authorList>
            <person name="Varghese N."/>
            <person name="Submissions S."/>
        </authorList>
    </citation>
    <scope>NUCLEOTIDE SEQUENCE [LARGE SCALE GENOMIC DNA]</scope>
    <source>
        <strain evidence="3">DSM 46136</strain>
    </source>
</reference>
<gene>
    <name evidence="2" type="ORF">SAMN05660657_01799</name>
</gene>
<accession>A0A1I6ZCJ4</accession>
<feature type="transmembrane region" description="Helical" evidence="1">
    <location>
        <begin position="6"/>
        <end position="24"/>
    </location>
</feature>
<keyword evidence="3" id="KW-1185">Reference proteome</keyword>
<evidence type="ECO:0000313" key="2">
    <source>
        <dbReference type="EMBL" id="SFT60394.1"/>
    </source>
</evidence>
<keyword evidence="1" id="KW-0472">Membrane</keyword>